<organism evidence="1 2">
    <name type="scientific">Sphingobium terrigena</name>
    <dbReference type="NCBI Taxonomy" id="2304063"/>
    <lineage>
        <taxon>Bacteria</taxon>
        <taxon>Pseudomonadati</taxon>
        <taxon>Pseudomonadota</taxon>
        <taxon>Alphaproteobacteria</taxon>
        <taxon>Sphingomonadales</taxon>
        <taxon>Sphingomonadaceae</taxon>
        <taxon>Sphingobium</taxon>
    </lineage>
</organism>
<dbReference type="AlphaFoldDB" id="A0A418YRQ7"/>
<name>A0A418YRQ7_9SPHN</name>
<protein>
    <submittedName>
        <fullName evidence="1">Uncharacterized protein</fullName>
    </submittedName>
</protein>
<comment type="caution">
    <text evidence="1">The sequence shown here is derived from an EMBL/GenBank/DDBJ whole genome shotgun (WGS) entry which is preliminary data.</text>
</comment>
<keyword evidence="2" id="KW-1185">Reference proteome</keyword>
<dbReference type="Proteomes" id="UP000283469">
    <property type="component" value="Unassembled WGS sequence"/>
</dbReference>
<sequence>MAKDKFDILGPLMDEIGQELIAIVGGEPNGVFLYVEIGDMWVGPSIFKDEGDVVRYHDSDSEVLSDLLFEAWYAEPEGPNMRWSVMEYVINDGKFDATFKYPEEVNVDVVDSARREAALRARFGDKPVVYPPMPKGAFELKP</sequence>
<gene>
    <name evidence="1" type="ORF">D0Z70_12840</name>
</gene>
<proteinExistence type="predicted"/>
<evidence type="ECO:0000313" key="1">
    <source>
        <dbReference type="EMBL" id="RJG54387.1"/>
    </source>
</evidence>
<dbReference type="RefSeq" id="WP_119747004.1">
    <property type="nucleotide sequence ID" value="NZ_QVRA01000010.1"/>
</dbReference>
<dbReference type="OrthoDB" id="7573411at2"/>
<accession>A0A418YRQ7</accession>
<reference evidence="1 2" key="1">
    <citation type="submission" date="2018-08" db="EMBL/GenBank/DDBJ databases">
        <title>Sphingobium sp. EO9.</title>
        <authorList>
            <person name="Park Y."/>
            <person name="Kim K.H."/>
            <person name="Jeon C.O."/>
        </authorList>
    </citation>
    <scope>NUCLEOTIDE SEQUENCE [LARGE SCALE GENOMIC DNA]</scope>
    <source>
        <strain evidence="1 2">EO9</strain>
    </source>
</reference>
<dbReference type="EMBL" id="QVRA01000010">
    <property type="protein sequence ID" value="RJG54387.1"/>
    <property type="molecule type" value="Genomic_DNA"/>
</dbReference>
<evidence type="ECO:0000313" key="2">
    <source>
        <dbReference type="Proteomes" id="UP000283469"/>
    </source>
</evidence>